<keyword evidence="2 5" id="KW-0808">Transferase</keyword>
<dbReference type="RefSeq" id="WP_146272539.1">
    <property type="nucleotide sequence ID" value="NZ_VOEI01000005.1"/>
</dbReference>
<dbReference type="SUPFAM" id="SSF69593">
    <property type="entry name" value="Glycerol-3-phosphate (1)-acyltransferase"/>
    <property type="match status" value="1"/>
</dbReference>
<dbReference type="PANTHER" id="PTHR10434:SF11">
    <property type="entry name" value="1-ACYL-SN-GLYCEROL-3-PHOSPHATE ACYLTRANSFERASE"/>
    <property type="match status" value="1"/>
</dbReference>
<dbReference type="Pfam" id="PF01553">
    <property type="entry name" value="Acyltransferase"/>
    <property type="match status" value="1"/>
</dbReference>
<accession>A0A563U086</accession>
<dbReference type="GO" id="GO:0006654">
    <property type="term" value="P:phosphatidic acid biosynthetic process"/>
    <property type="evidence" value="ECO:0007669"/>
    <property type="project" value="TreeGrafter"/>
</dbReference>
<gene>
    <name evidence="5" type="ORF">FPZ42_15015</name>
</gene>
<organism evidence="5 6">
    <name type="scientific">Mucilaginibacter achroorhodeus</name>
    <dbReference type="NCBI Taxonomy" id="2599294"/>
    <lineage>
        <taxon>Bacteria</taxon>
        <taxon>Pseudomonadati</taxon>
        <taxon>Bacteroidota</taxon>
        <taxon>Sphingobacteriia</taxon>
        <taxon>Sphingobacteriales</taxon>
        <taxon>Sphingobacteriaceae</taxon>
        <taxon>Mucilaginibacter</taxon>
    </lineage>
</organism>
<keyword evidence="3 5" id="KW-0012">Acyltransferase</keyword>
<dbReference type="SMART" id="SM00563">
    <property type="entry name" value="PlsC"/>
    <property type="match status" value="1"/>
</dbReference>
<evidence type="ECO:0000259" key="4">
    <source>
        <dbReference type="SMART" id="SM00563"/>
    </source>
</evidence>
<evidence type="ECO:0000313" key="6">
    <source>
        <dbReference type="Proteomes" id="UP000318010"/>
    </source>
</evidence>
<evidence type="ECO:0000313" key="5">
    <source>
        <dbReference type="EMBL" id="TWR25055.1"/>
    </source>
</evidence>
<comment type="pathway">
    <text evidence="1">Lipid metabolism.</text>
</comment>
<reference evidence="5 6" key="1">
    <citation type="submission" date="2019-07" db="EMBL/GenBank/DDBJ databases">
        <authorList>
            <person name="Kim J."/>
        </authorList>
    </citation>
    <scope>NUCLEOTIDE SEQUENCE [LARGE SCALE GENOMIC DNA]</scope>
    <source>
        <strain evidence="5 6">MJ1a</strain>
    </source>
</reference>
<dbReference type="AlphaFoldDB" id="A0A563U086"/>
<dbReference type="PANTHER" id="PTHR10434">
    <property type="entry name" value="1-ACYL-SN-GLYCEROL-3-PHOSPHATE ACYLTRANSFERASE"/>
    <property type="match status" value="1"/>
</dbReference>
<dbReference type="CDD" id="cd06551">
    <property type="entry name" value="LPLAT"/>
    <property type="match status" value="1"/>
</dbReference>
<protein>
    <submittedName>
        <fullName evidence="5">Glycerol acyltransferase</fullName>
    </submittedName>
</protein>
<dbReference type="InterPro" id="IPR002123">
    <property type="entry name" value="Plipid/glycerol_acylTrfase"/>
</dbReference>
<proteinExistence type="predicted"/>
<evidence type="ECO:0000256" key="1">
    <source>
        <dbReference type="ARBA" id="ARBA00005189"/>
    </source>
</evidence>
<dbReference type="GO" id="GO:0005886">
    <property type="term" value="C:plasma membrane"/>
    <property type="evidence" value="ECO:0007669"/>
    <property type="project" value="TreeGrafter"/>
</dbReference>
<evidence type="ECO:0000256" key="3">
    <source>
        <dbReference type="ARBA" id="ARBA00023315"/>
    </source>
</evidence>
<sequence length="208" mass="24082">MIYPQKNKLIKWFFHNYIMRIVAQNFEQVKFNDIPVDRSKSVLLIANHFSWWDGFLMYYINHQLLKKQFHVMVLEETVKKIGFFKYLGAFSVSKGSRDAIKSINYAAELLKDSDSLVLIFPQGELHSNFADDIAFEKGITRIAERSGAKHQTIFSATFVENLQYKKPTASVYLKTIAEQKSGADVIELQQAYQEHYNDALAQQTKLTV</sequence>
<dbReference type="Proteomes" id="UP000318010">
    <property type="component" value="Unassembled WGS sequence"/>
</dbReference>
<dbReference type="OrthoDB" id="152799at2"/>
<keyword evidence="6" id="KW-1185">Reference proteome</keyword>
<comment type="caution">
    <text evidence="5">The sequence shown here is derived from an EMBL/GenBank/DDBJ whole genome shotgun (WGS) entry which is preliminary data.</text>
</comment>
<dbReference type="EMBL" id="VOEI01000005">
    <property type="protein sequence ID" value="TWR25055.1"/>
    <property type="molecule type" value="Genomic_DNA"/>
</dbReference>
<evidence type="ECO:0000256" key="2">
    <source>
        <dbReference type="ARBA" id="ARBA00022679"/>
    </source>
</evidence>
<dbReference type="GO" id="GO:0003841">
    <property type="term" value="F:1-acylglycerol-3-phosphate O-acyltransferase activity"/>
    <property type="evidence" value="ECO:0007669"/>
    <property type="project" value="TreeGrafter"/>
</dbReference>
<name>A0A563U086_9SPHI</name>
<feature type="domain" description="Phospholipid/glycerol acyltransferase" evidence="4">
    <location>
        <begin position="42"/>
        <end position="161"/>
    </location>
</feature>